<comment type="caution">
    <text evidence="2">The sequence shown here is derived from an EMBL/GenBank/DDBJ whole genome shotgun (WGS) entry which is preliminary data.</text>
</comment>
<feature type="chain" id="PRO_5039632873" evidence="1">
    <location>
        <begin position="28"/>
        <end position="157"/>
    </location>
</feature>
<feature type="signal peptide" evidence="1">
    <location>
        <begin position="1"/>
        <end position="27"/>
    </location>
</feature>
<dbReference type="PROSITE" id="PS51257">
    <property type="entry name" value="PROKAR_LIPOPROTEIN"/>
    <property type="match status" value="1"/>
</dbReference>
<proteinExistence type="predicted"/>
<evidence type="ECO:0000313" key="2">
    <source>
        <dbReference type="EMBL" id="RMI31611.1"/>
    </source>
</evidence>
<reference evidence="2 3" key="1">
    <citation type="submission" date="2018-10" db="EMBL/GenBank/DDBJ databases">
        <title>Isolation from soil.</title>
        <authorList>
            <person name="Hu J."/>
        </authorList>
    </citation>
    <scope>NUCLEOTIDE SEQUENCE [LARGE SCALE GENOMIC DNA]</scope>
    <source>
        <strain evidence="2 3">NEAU-Ht49</strain>
    </source>
</reference>
<accession>A0A3M2L225</accession>
<evidence type="ECO:0000313" key="3">
    <source>
        <dbReference type="Proteomes" id="UP000282674"/>
    </source>
</evidence>
<name>A0A3M2L225_9ACTN</name>
<sequence length="157" mass="16265">MITVPRTVTRRATAALLAAAVALPALTGCDTTAVTRDRVNAAVAPTFANLYVLQQQLRGRKVAKAAVKAHADCARGTGPDASTRGAGDDWTCTLSWFNAGPAVTATANYQLHVQPNGCYTADGDGPSDLNGTPTLTAADGATVTNPLWRFDGCFDIS</sequence>
<protein>
    <submittedName>
        <fullName evidence="2">Uncharacterized protein</fullName>
    </submittedName>
</protein>
<dbReference type="Proteomes" id="UP000282674">
    <property type="component" value="Unassembled WGS sequence"/>
</dbReference>
<dbReference type="EMBL" id="RFFG01000207">
    <property type="protein sequence ID" value="RMI31611.1"/>
    <property type="molecule type" value="Genomic_DNA"/>
</dbReference>
<dbReference type="AlphaFoldDB" id="A0A3M2L225"/>
<keyword evidence="3" id="KW-1185">Reference proteome</keyword>
<keyword evidence="1" id="KW-0732">Signal</keyword>
<gene>
    <name evidence="2" type="ORF">EBO15_42430</name>
</gene>
<organism evidence="2 3">
    <name type="scientific">Actinomadura harenae</name>
    <dbReference type="NCBI Taxonomy" id="2483351"/>
    <lineage>
        <taxon>Bacteria</taxon>
        <taxon>Bacillati</taxon>
        <taxon>Actinomycetota</taxon>
        <taxon>Actinomycetes</taxon>
        <taxon>Streptosporangiales</taxon>
        <taxon>Thermomonosporaceae</taxon>
        <taxon>Actinomadura</taxon>
    </lineage>
</organism>
<evidence type="ECO:0000256" key="1">
    <source>
        <dbReference type="SAM" id="SignalP"/>
    </source>
</evidence>